<protein>
    <submittedName>
        <fullName evidence="3">Putative PEP-CTERM exosortase interaction domain protein</fullName>
    </submittedName>
</protein>
<dbReference type="Pfam" id="PF07589">
    <property type="entry name" value="PEP-CTERM"/>
    <property type="match status" value="1"/>
</dbReference>
<evidence type="ECO:0000313" key="4">
    <source>
        <dbReference type="Proteomes" id="UP000199169"/>
    </source>
</evidence>
<gene>
    <name evidence="3" type="ORF">ACCAA_700015</name>
</gene>
<dbReference type="NCBIfam" id="TIGR02595">
    <property type="entry name" value="PEP_CTERM"/>
    <property type="match status" value="1"/>
</dbReference>
<dbReference type="STRING" id="1860102.ACCAA_700015"/>
<feature type="chain" id="PRO_5008381820" evidence="1">
    <location>
        <begin position="31"/>
        <end position="223"/>
    </location>
</feature>
<evidence type="ECO:0000259" key="2">
    <source>
        <dbReference type="Pfam" id="PF07589"/>
    </source>
</evidence>
<proteinExistence type="predicted"/>
<evidence type="ECO:0000256" key="1">
    <source>
        <dbReference type="SAM" id="SignalP"/>
    </source>
</evidence>
<feature type="signal peptide" evidence="1">
    <location>
        <begin position="1"/>
        <end position="30"/>
    </location>
</feature>
<evidence type="ECO:0000313" key="3">
    <source>
        <dbReference type="EMBL" id="SBT09389.1"/>
    </source>
</evidence>
<dbReference type="EMBL" id="FLQX01000150">
    <property type="protein sequence ID" value="SBT09389.1"/>
    <property type="molecule type" value="Genomic_DNA"/>
</dbReference>
<organism evidence="3 4">
    <name type="scientific">Candidatus Accumulibacter aalborgensis</name>
    <dbReference type="NCBI Taxonomy" id="1860102"/>
    <lineage>
        <taxon>Bacteria</taxon>
        <taxon>Pseudomonadati</taxon>
        <taxon>Pseudomonadota</taxon>
        <taxon>Betaproteobacteria</taxon>
        <taxon>Candidatus Accumulibacter</taxon>
    </lineage>
</organism>
<keyword evidence="4" id="KW-1185">Reference proteome</keyword>
<dbReference type="NCBIfam" id="NF038118">
    <property type="entry name" value="PEP_CTERM_CCXG"/>
    <property type="match status" value="1"/>
</dbReference>
<sequence length="223" mass="23313">MKTMIKRINGKLLTGLVVSTMAAYIGSANASMITVATGYSTDQYQANAADYKTTVEAAVAIPSVGYGSTSVAVFDNISNQSVFGGPNSNVAFAFTIDFGVTAAQAGSWDFRAGVDFGFGGAVFLDGVALGYMDHDMWWSGSYANPSQFFDYAATLSAGNHRLNIYGLEGCCDGGQQAQFLAHGATGFTTFSSTDGQAAIPEPTTFALLGIGFLGFGVARKRKQ</sequence>
<name>A0A1A8XWM0_9PROT</name>
<dbReference type="InterPro" id="IPR013424">
    <property type="entry name" value="Ice-binding_C"/>
</dbReference>
<dbReference type="AlphaFoldDB" id="A0A1A8XWM0"/>
<dbReference type="Proteomes" id="UP000199169">
    <property type="component" value="Unassembled WGS sequence"/>
</dbReference>
<keyword evidence="1" id="KW-0732">Signal</keyword>
<reference evidence="4" key="1">
    <citation type="submission" date="2016-06" db="EMBL/GenBank/DDBJ databases">
        <authorList>
            <person name="McIlroy S.J."/>
            <person name="Karst S.M."/>
            <person name="Albertsen M."/>
        </authorList>
    </citation>
    <scope>NUCLEOTIDE SEQUENCE [LARGE SCALE GENOMIC DNA]</scope>
</reference>
<feature type="domain" description="Ice-binding protein C-terminal" evidence="2">
    <location>
        <begin position="198"/>
        <end position="220"/>
    </location>
</feature>
<accession>A0A1A8XWM0</accession>